<keyword evidence="5" id="KW-0627">Porphyrin biosynthesis</keyword>
<evidence type="ECO:0000256" key="1">
    <source>
        <dbReference type="ARBA" id="ARBA00005010"/>
    </source>
</evidence>
<dbReference type="Gene3D" id="3.30.160.110">
    <property type="entry name" value="Siroheme synthase, domain 2"/>
    <property type="match status" value="1"/>
</dbReference>
<reference evidence="7" key="1">
    <citation type="submission" date="2021-08" db="EMBL/GenBank/DDBJ databases">
        <title>Sphingopyxis panaciterrulae sp. nov., isolated from the surface water of the Yellow Sea.</title>
        <authorList>
            <person name="Gao Z."/>
            <person name="Zhang D."/>
            <person name="Zhang A."/>
        </authorList>
    </citation>
    <scope>NUCLEOTIDE SEQUENCE</scope>
    <source>
        <strain evidence="7">XHP0097</strain>
    </source>
</reference>
<dbReference type="EC" id="1.3.1.76" evidence="2"/>
<dbReference type="EMBL" id="JAILXK010000002">
    <property type="protein sequence ID" value="MBY4638130.1"/>
    <property type="molecule type" value="Genomic_DNA"/>
</dbReference>
<dbReference type="NCBIfam" id="TIGR01470">
    <property type="entry name" value="cysG_Nterm"/>
    <property type="match status" value="1"/>
</dbReference>
<dbReference type="InterPro" id="IPR028161">
    <property type="entry name" value="Met8-like"/>
</dbReference>
<dbReference type="SUPFAM" id="SSF75615">
    <property type="entry name" value="Siroheme synthase middle domains-like"/>
    <property type="match status" value="1"/>
</dbReference>
<dbReference type="PANTHER" id="PTHR35330">
    <property type="entry name" value="SIROHEME BIOSYNTHESIS PROTEIN MET8"/>
    <property type="match status" value="1"/>
</dbReference>
<dbReference type="SUPFAM" id="SSF53790">
    <property type="entry name" value="Tetrapyrrole methylase"/>
    <property type="match status" value="1"/>
</dbReference>
<accession>A0ABS7MGJ3</accession>
<evidence type="ECO:0000313" key="7">
    <source>
        <dbReference type="EMBL" id="MBY4638130.1"/>
    </source>
</evidence>
<dbReference type="SUPFAM" id="SSF51735">
    <property type="entry name" value="NAD(P)-binding Rossmann-fold domains"/>
    <property type="match status" value="1"/>
</dbReference>
<dbReference type="InterPro" id="IPR036291">
    <property type="entry name" value="NAD(P)-bd_dom_sf"/>
</dbReference>
<evidence type="ECO:0000256" key="3">
    <source>
        <dbReference type="ARBA" id="ARBA00023002"/>
    </source>
</evidence>
<dbReference type="Pfam" id="PF13241">
    <property type="entry name" value="NAD_binding_7"/>
    <property type="match status" value="1"/>
</dbReference>
<dbReference type="Gene3D" id="3.40.50.720">
    <property type="entry name" value="NAD(P)-binding Rossmann-like Domain"/>
    <property type="match status" value="2"/>
</dbReference>
<comment type="caution">
    <text evidence="7">The sequence shown here is derived from an EMBL/GenBank/DDBJ whole genome shotgun (WGS) entry which is preliminary data.</text>
</comment>
<dbReference type="InterPro" id="IPR006367">
    <property type="entry name" value="Sirohaem_synthase_N"/>
</dbReference>
<evidence type="ECO:0000256" key="5">
    <source>
        <dbReference type="ARBA" id="ARBA00023244"/>
    </source>
</evidence>
<comment type="catalytic activity">
    <reaction evidence="6">
        <text>precorrin-2 + NAD(+) = sirohydrochlorin + NADH + 2 H(+)</text>
        <dbReference type="Rhea" id="RHEA:15613"/>
        <dbReference type="ChEBI" id="CHEBI:15378"/>
        <dbReference type="ChEBI" id="CHEBI:57540"/>
        <dbReference type="ChEBI" id="CHEBI:57945"/>
        <dbReference type="ChEBI" id="CHEBI:58351"/>
        <dbReference type="ChEBI" id="CHEBI:58827"/>
        <dbReference type="EC" id="1.3.1.76"/>
    </reaction>
</comment>
<dbReference type="Gene3D" id="3.40.1010.10">
    <property type="entry name" value="Cobalt-precorrin-4 Transmethylase, Domain 1"/>
    <property type="match status" value="1"/>
</dbReference>
<keyword evidence="8" id="KW-1185">Reference proteome</keyword>
<protein>
    <recommendedName>
        <fullName evidence="2">precorrin-2 dehydrogenase</fullName>
        <ecNumber evidence="2">1.3.1.76</ecNumber>
    </recommendedName>
</protein>
<comment type="pathway">
    <text evidence="1">Porphyrin-containing compound metabolism; siroheme biosynthesis; sirohydrochlorin from precorrin-2: step 1/1.</text>
</comment>
<name>A0ABS7MGJ3_9SPHN</name>
<dbReference type="RefSeq" id="WP_222137149.1">
    <property type="nucleotide sequence ID" value="NZ_JAILXK010000002.1"/>
</dbReference>
<evidence type="ECO:0000256" key="4">
    <source>
        <dbReference type="ARBA" id="ARBA00023027"/>
    </source>
</evidence>
<dbReference type="PANTHER" id="PTHR35330:SF1">
    <property type="entry name" value="SIROHEME BIOSYNTHESIS PROTEIN MET8"/>
    <property type="match status" value="1"/>
</dbReference>
<keyword evidence="3" id="KW-0560">Oxidoreductase</keyword>
<organism evidence="7 8">
    <name type="scientific">Sphingopyxis jiangsuensis</name>
    <dbReference type="NCBI Taxonomy" id="2871171"/>
    <lineage>
        <taxon>Bacteria</taxon>
        <taxon>Pseudomonadati</taxon>
        <taxon>Pseudomonadota</taxon>
        <taxon>Alphaproteobacteria</taxon>
        <taxon>Sphingomonadales</taxon>
        <taxon>Sphingomonadaceae</taxon>
        <taxon>Sphingopyxis</taxon>
    </lineage>
</organism>
<dbReference type="InterPro" id="IPR014777">
    <property type="entry name" value="4pyrrole_Mease_sub1"/>
</dbReference>
<proteinExistence type="predicted"/>
<evidence type="ECO:0000256" key="2">
    <source>
        <dbReference type="ARBA" id="ARBA00012400"/>
    </source>
</evidence>
<gene>
    <name evidence="7" type="ORF">K5P26_13365</name>
</gene>
<evidence type="ECO:0000256" key="6">
    <source>
        <dbReference type="ARBA" id="ARBA00047561"/>
    </source>
</evidence>
<sequence length="261" mass="27156">MHQLPIFLNLTGRSVVLVGEGEAADAKARLIERAGGRVVSAWEQGATIAFVALDDETEARAAAERLRAHGLLVNVVDRPALCDFTTPAIVDRAPVTIAVGTGGASAGLAKAVRQRIEALLPSRLGALAQALHAARAAMKARWPDAASRRRAIDAALAPGGALDPLDDRAAERIDDWLAAPAEVGASSRLETVRLAGPDPDELTLRAARLLGEADHIFHTPAVPAAILDRARADAVRQVADAPPEAPPPGLVLWVTLGGEGS</sequence>
<keyword evidence="4" id="KW-0520">NAD</keyword>
<dbReference type="InterPro" id="IPR035996">
    <property type="entry name" value="4pyrrol_Methylase_sf"/>
</dbReference>
<evidence type="ECO:0000313" key="8">
    <source>
        <dbReference type="Proteomes" id="UP001166571"/>
    </source>
</evidence>
<dbReference type="Proteomes" id="UP001166571">
    <property type="component" value="Unassembled WGS sequence"/>
</dbReference>